<sequence>MSAAAPLRSRKGAKIDHPFQQGASFAKTDIRRIARLPSDERAKLVNIMWIDNALKGHTAERPNDGLLSRRQQKAMPALMPQTPAVPRPETKTSRITFDQLPAGVRRIVYQYCCLKAERSPTSPLLTPDASRRESGLPSLSQAFPTLATEILALMRTIFRGSTFEFDLRKPDNGFLCWTRNRPTEAKATRKLKLRHWTCWINLSKCTWTNAAGETTFEMEPTGLVKIINTSATRDSSSCSCELADLLDRRCPGWNVNKAWSLRDFANALRRDDSVLIQAALEFICLFNQSGIQRASPYCEACGLGRIHFRTHKQEGRSPPSINTAQLVLISIPKLAPSIQDAVSNEHSPCSEWSPRSGYSSNCSPQSYYSTHSGRSPTIEHGPCSEPETPAKSMPGAFPASVEISTARQVKLTSVKGLPSRRRCGSVASNNLNRSSALRRPDTLPRSSTEPASFAPHTQPPPASIKSRKVSYELEQMPAGPPVVRARPQSCIAPKISFLGRTSSPSTPVEERPSPSSVRAAYTQPPTRRLPDLPPRKLPDLPPAASARPVLRLVTPYVQSFSEFKRLQDQWRAAELRRVSEC</sequence>
<evidence type="ECO:0000313" key="2">
    <source>
        <dbReference type="EMBL" id="KJY00029.1"/>
    </source>
</evidence>
<dbReference type="EMBL" id="LAFY01000337">
    <property type="protein sequence ID" value="KJY00029.1"/>
    <property type="molecule type" value="Genomic_DNA"/>
</dbReference>
<reference evidence="2 3" key="1">
    <citation type="submission" date="2015-03" db="EMBL/GenBank/DDBJ databases">
        <title>RNA-seq based gene annotation and comparative genomics of four Zymoseptoria species reveal species-specific pathogenicity related genes and transposable element activity.</title>
        <authorList>
            <person name="Grandaubert J."/>
            <person name="Bhattacharyya A."/>
            <person name="Stukenbrock E.H."/>
        </authorList>
    </citation>
    <scope>NUCLEOTIDE SEQUENCE [LARGE SCALE GENOMIC DNA]</scope>
    <source>
        <strain evidence="2 3">Zb18110</strain>
    </source>
</reference>
<comment type="caution">
    <text evidence="2">The sequence shown here is derived from an EMBL/GenBank/DDBJ whole genome shotgun (WGS) entry which is preliminary data.</text>
</comment>
<proteinExistence type="predicted"/>
<feature type="compositionally biased region" description="Polar residues" evidence="1">
    <location>
        <begin position="356"/>
        <end position="375"/>
    </location>
</feature>
<gene>
    <name evidence="2" type="ORF">TI39_contig345g00042</name>
</gene>
<feature type="compositionally biased region" description="Polar residues" evidence="1">
    <location>
        <begin position="426"/>
        <end position="435"/>
    </location>
</feature>
<feature type="region of interest" description="Disordered" evidence="1">
    <location>
        <begin position="345"/>
        <end position="396"/>
    </location>
</feature>
<organism evidence="2 3">
    <name type="scientific">Zymoseptoria brevis</name>
    <dbReference type="NCBI Taxonomy" id="1047168"/>
    <lineage>
        <taxon>Eukaryota</taxon>
        <taxon>Fungi</taxon>
        <taxon>Dikarya</taxon>
        <taxon>Ascomycota</taxon>
        <taxon>Pezizomycotina</taxon>
        <taxon>Dothideomycetes</taxon>
        <taxon>Dothideomycetidae</taxon>
        <taxon>Mycosphaerellales</taxon>
        <taxon>Mycosphaerellaceae</taxon>
        <taxon>Zymoseptoria</taxon>
    </lineage>
</organism>
<evidence type="ECO:0000313" key="3">
    <source>
        <dbReference type="Proteomes" id="UP000033647"/>
    </source>
</evidence>
<keyword evidence="3" id="KW-1185">Reference proteome</keyword>
<accession>A0A0F4GS27</accession>
<evidence type="ECO:0000256" key="1">
    <source>
        <dbReference type="SAM" id="MobiDB-lite"/>
    </source>
</evidence>
<dbReference type="OrthoDB" id="10295543at2759"/>
<dbReference type="Proteomes" id="UP000033647">
    <property type="component" value="Unassembled WGS sequence"/>
</dbReference>
<feature type="region of interest" description="Disordered" evidence="1">
    <location>
        <begin position="412"/>
        <end position="464"/>
    </location>
</feature>
<feature type="region of interest" description="Disordered" evidence="1">
    <location>
        <begin position="496"/>
        <end position="542"/>
    </location>
</feature>
<protein>
    <submittedName>
        <fullName evidence="2">Uncharacterized protein</fullName>
    </submittedName>
</protein>
<dbReference type="AlphaFoldDB" id="A0A0F4GS27"/>
<name>A0A0F4GS27_9PEZI</name>
<feature type="compositionally biased region" description="Basic and acidic residues" evidence="1">
    <location>
        <begin position="528"/>
        <end position="538"/>
    </location>
</feature>